<feature type="compositionally biased region" description="Low complexity" evidence="1">
    <location>
        <begin position="198"/>
        <end position="212"/>
    </location>
</feature>
<evidence type="ECO:0000256" key="1">
    <source>
        <dbReference type="SAM" id="MobiDB-lite"/>
    </source>
</evidence>
<proteinExistence type="predicted"/>
<comment type="caution">
    <text evidence="3">The sequence shown here is derived from an EMBL/GenBank/DDBJ whole genome shotgun (WGS) entry which is preliminary data.</text>
</comment>
<dbReference type="InterPro" id="IPR000421">
    <property type="entry name" value="FA58C"/>
</dbReference>
<evidence type="ECO:0000259" key="2">
    <source>
        <dbReference type="PROSITE" id="PS50022"/>
    </source>
</evidence>
<accession>A0ABP6YY71</accession>
<dbReference type="Pfam" id="PF00754">
    <property type="entry name" value="F5_F8_type_C"/>
    <property type="match status" value="1"/>
</dbReference>
<dbReference type="EMBL" id="BAAAZO010000001">
    <property type="protein sequence ID" value="GAA3593236.1"/>
    <property type="molecule type" value="Genomic_DNA"/>
</dbReference>
<feature type="domain" description="F5/8 type C" evidence="2">
    <location>
        <begin position="46"/>
        <end position="195"/>
    </location>
</feature>
<reference evidence="4" key="1">
    <citation type="journal article" date="2019" name="Int. J. Syst. Evol. Microbiol.">
        <title>The Global Catalogue of Microorganisms (GCM) 10K type strain sequencing project: providing services to taxonomists for standard genome sequencing and annotation.</title>
        <authorList>
            <consortium name="The Broad Institute Genomics Platform"/>
            <consortium name="The Broad Institute Genome Sequencing Center for Infectious Disease"/>
            <person name="Wu L."/>
            <person name="Ma J."/>
        </authorList>
    </citation>
    <scope>NUCLEOTIDE SEQUENCE [LARGE SCALE GENOMIC DNA]</scope>
    <source>
        <strain evidence="4">JCM 16902</strain>
    </source>
</reference>
<dbReference type="PROSITE" id="PS51318">
    <property type="entry name" value="TAT"/>
    <property type="match status" value="1"/>
</dbReference>
<dbReference type="Proteomes" id="UP001501074">
    <property type="component" value="Unassembled WGS sequence"/>
</dbReference>
<feature type="region of interest" description="Disordered" evidence="1">
    <location>
        <begin position="195"/>
        <end position="245"/>
    </location>
</feature>
<protein>
    <recommendedName>
        <fullName evidence="2">F5/8 type C domain-containing protein</fullName>
    </recommendedName>
</protein>
<name>A0ABP6YY71_9ACTN</name>
<dbReference type="RefSeq" id="WP_231488371.1">
    <property type="nucleotide sequence ID" value="NZ_BAAAZO010000001.1"/>
</dbReference>
<dbReference type="InterPro" id="IPR006311">
    <property type="entry name" value="TAT_signal"/>
</dbReference>
<keyword evidence="4" id="KW-1185">Reference proteome</keyword>
<dbReference type="Gene3D" id="2.60.120.260">
    <property type="entry name" value="Galactose-binding domain-like"/>
    <property type="match status" value="1"/>
</dbReference>
<evidence type="ECO:0000313" key="3">
    <source>
        <dbReference type="EMBL" id="GAA3593236.1"/>
    </source>
</evidence>
<gene>
    <name evidence="3" type="ORF">GCM10022223_05140</name>
</gene>
<dbReference type="PROSITE" id="PS50022">
    <property type="entry name" value="FA58C_3"/>
    <property type="match status" value="1"/>
</dbReference>
<feature type="compositionally biased region" description="Low complexity" evidence="1">
    <location>
        <begin position="220"/>
        <end position="242"/>
    </location>
</feature>
<sequence>MARPVRGNRKRLLYSTGTAAAVLGVGVALVASPALAVRPWAAKTTAASPPAEKATNLALNKKVTGSAACTTSETPAQAVNGTVDGGRSDKWCSGARTPRLTIDLGRSYDLTSVTVQHAQAGGEDASLNTRAFTVRVSADGKKYTTVTRVRNNHAAQTTRTVTTAGRYVQLLVSTPEQKRHQGAAARIYEVAVTGANGTTTPPTATPPTATTAPPKPTAAPTPTSTVTQKPTTTTTSDPKPTTADCHTDAPATLTDYVAEHTDKLTRVGCNGDVAVYYNDQLKALPAAQTAWVTPFATDVWKYLKKSYGACDAPRTLTAKVGTACEQWGAPKPALFFLHKDTVSGGTVSGRFDAKSSFRTTNDIGYGNWKEDDTQLHDIIVHEACHQVEGASQGTHGSPAFPIWGDSKWAEFCLYDFYASTGRTADAERVLASFSKGSDNLPAGARNAAWFKGWFLPLWQEGGKSPEVMEKFFGLTAQYFPTRMENDGADPAYTRSMNVGEYVLFTSAAAGKDLSGRAATVFNSGWKQAEFDQARKDFPALKF</sequence>
<evidence type="ECO:0000313" key="4">
    <source>
        <dbReference type="Proteomes" id="UP001501074"/>
    </source>
</evidence>
<dbReference type="InterPro" id="IPR008979">
    <property type="entry name" value="Galactose-bd-like_sf"/>
</dbReference>
<dbReference type="SUPFAM" id="SSF49785">
    <property type="entry name" value="Galactose-binding domain-like"/>
    <property type="match status" value="1"/>
</dbReference>
<organism evidence="3 4">
    <name type="scientific">Kineosporia mesophila</name>
    <dbReference type="NCBI Taxonomy" id="566012"/>
    <lineage>
        <taxon>Bacteria</taxon>
        <taxon>Bacillati</taxon>
        <taxon>Actinomycetota</taxon>
        <taxon>Actinomycetes</taxon>
        <taxon>Kineosporiales</taxon>
        <taxon>Kineosporiaceae</taxon>
        <taxon>Kineosporia</taxon>
    </lineage>
</organism>